<dbReference type="OrthoDB" id="2082701at2"/>
<organism evidence="4 5">
    <name type="scientific">Edaphobacillus lindanitolerans</name>
    <dbReference type="NCBI Taxonomy" id="550447"/>
    <lineage>
        <taxon>Bacteria</taxon>
        <taxon>Bacillati</taxon>
        <taxon>Bacillota</taxon>
        <taxon>Bacilli</taxon>
        <taxon>Bacillales</taxon>
        <taxon>Bacillaceae</taxon>
        <taxon>Edaphobacillus</taxon>
    </lineage>
</organism>
<evidence type="ECO:0000313" key="5">
    <source>
        <dbReference type="Proteomes" id="UP000187550"/>
    </source>
</evidence>
<evidence type="ECO:0000256" key="1">
    <source>
        <dbReference type="SAM" id="MobiDB-lite"/>
    </source>
</evidence>
<dbReference type="STRING" id="550447.SAMN05428946_2409"/>
<keyword evidence="2" id="KW-0472">Membrane</keyword>
<dbReference type="InterPro" id="IPR017259">
    <property type="entry name" value="UCP037672"/>
</dbReference>
<keyword evidence="5" id="KW-1185">Reference proteome</keyword>
<dbReference type="Pfam" id="PF12650">
    <property type="entry name" value="DUF3784"/>
    <property type="match status" value="1"/>
</dbReference>
<feature type="compositionally biased region" description="Basic and acidic residues" evidence="1">
    <location>
        <begin position="226"/>
        <end position="244"/>
    </location>
</feature>
<dbReference type="Proteomes" id="UP000187550">
    <property type="component" value="Unassembled WGS sequence"/>
</dbReference>
<proteinExistence type="predicted"/>
<dbReference type="Pfam" id="PF10882">
    <property type="entry name" value="bPH_5"/>
    <property type="match status" value="1"/>
</dbReference>
<name>A0A1U7PPA3_9BACI</name>
<dbReference type="InterPro" id="IPR027783">
    <property type="entry name" value="Bacterial_PH-related"/>
</dbReference>
<protein>
    <submittedName>
        <fullName evidence="4">PH domain-containing protein</fullName>
    </submittedName>
</protein>
<feature type="transmembrane region" description="Helical" evidence="2">
    <location>
        <begin position="110"/>
        <end position="131"/>
    </location>
</feature>
<keyword evidence="2" id="KW-1133">Transmembrane helix</keyword>
<accession>A0A1U7PPA3</accession>
<evidence type="ECO:0000256" key="2">
    <source>
        <dbReference type="SAM" id="Phobius"/>
    </source>
</evidence>
<evidence type="ECO:0000313" key="4">
    <source>
        <dbReference type="EMBL" id="SIT89424.1"/>
    </source>
</evidence>
<reference evidence="5" key="1">
    <citation type="submission" date="2017-01" db="EMBL/GenBank/DDBJ databases">
        <authorList>
            <person name="Varghese N."/>
            <person name="Submissions S."/>
        </authorList>
    </citation>
    <scope>NUCLEOTIDE SEQUENCE [LARGE SCALE GENOMIC DNA]</scope>
    <source>
        <strain evidence="5">MNA4</strain>
    </source>
</reference>
<dbReference type="AlphaFoldDB" id="A0A1U7PPA3"/>
<evidence type="ECO:0000259" key="3">
    <source>
        <dbReference type="Pfam" id="PF10882"/>
    </source>
</evidence>
<keyword evidence="2" id="KW-0812">Transmembrane</keyword>
<gene>
    <name evidence="4" type="ORF">SAMN05428946_2409</name>
</gene>
<feature type="region of interest" description="Disordered" evidence="1">
    <location>
        <begin position="222"/>
        <end position="244"/>
    </location>
</feature>
<feature type="transmembrane region" description="Helical" evidence="2">
    <location>
        <begin position="82"/>
        <end position="98"/>
    </location>
</feature>
<feature type="domain" description="Bacterial Pleckstrin homology" evidence="3">
    <location>
        <begin position="146"/>
        <end position="229"/>
    </location>
</feature>
<dbReference type="EMBL" id="FTPL01000003">
    <property type="protein sequence ID" value="SIT89424.1"/>
    <property type="molecule type" value="Genomic_DNA"/>
</dbReference>
<feature type="transmembrane region" description="Helical" evidence="2">
    <location>
        <begin position="57"/>
        <end position="76"/>
    </location>
</feature>
<feature type="transmembrane region" description="Helical" evidence="2">
    <location>
        <begin position="6"/>
        <end position="23"/>
    </location>
</feature>
<dbReference type="RefSeq" id="WP_076759166.1">
    <property type="nucleotide sequence ID" value="NZ_FTPL01000003.1"/>
</dbReference>
<sequence>MSLITWTQVVLIALFALFAYIILKKKAYFLISGFATRPDDEQEALIENGYPQGVGKLFLLLAAGMAALQLTVFFGFSYTFEIQIAFLFIVLFGGSILLSGKEIPKKRKRAFITSSVVAMLVIGGIGILLAVGSSQPELTFTGKAVEISGMYGETIGYKDIRTADLLDELPDIAYKENGFAFSSFARGWFKTRDYGSALLFVDDRQKPVLFLDTTDGPVFITGDTPSETKEWKKQIDEKTDAPAG</sequence>